<evidence type="ECO:0000313" key="2">
    <source>
        <dbReference type="Proteomes" id="UP001357485"/>
    </source>
</evidence>
<gene>
    <name evidence="1" type="ORF">LTR16_006674</name>
</gene>
<sequence>MELLLQMMEYERAAQGTLDLGEFAWVAKRIELPEVRAWCEELLKERGEFWRGVGRTLGGGQEVDAEKEAQHVEYYGNGNATNGA</sequence>
<proteinExistence type="predicted"/>
<keyword evidence="2" id="KW-1185">Reference proteome</keyword>
<evidence type="ECO:0000313" key="1">
    <source>
        <dbReference type="EMBL" id="KAK5104841.1"/>
    </source>
</evidence>
<dbReference type="EMBL" id="JAVRRA010025910">
    <property type="protein sequence ID" value="KAK5104841.1"/>
    <property type="molecule type" value="Genomic_DNA"/>
</dbReference>
<comment type="caution">
    <text evidence="1">The sequence shown here is derived from an EMBL/GenBank/DDBJ whole genome shotgun (WGS) entry which is preliminary data.</text>
</comment>
<name>A0ABR0KQ48_9PEZI</name>
<dbReference type="Proteomes" id="UP001357485">
    <property type="component" value="Unassembled WGS sequence"/>
</dbReference>
<accession>A0ABR0KQ48</accession>
<dbReference type="Gene3D" id="1.10.3210.10">
    <property type="entry name" value="Hypothetical protein af1432"/>
    <property type="match status" value="1"/>
</dbReference>
<protein>
    <submittedName>
        <fullName evidence="1">Uncharacterized protein</fullName>
    </submittedName>
</protein>
<organism evidence="1 2">
    <name type="scientific">Cryomyces antarcticus</name>
    <dbReference type="NCBI Taxonomy" id="329879"/>
    <lineage>
        <taxon>Eukaryota</taxon>
        <taxon>Fungi</taxon>
        <taxon>Dikarya</taxon>
        <taxon>Ascomycota</taxon>
        <taxon>Pezizomycotina</taxon>
        <taxon>Dothideomycetes</taxon>
        <taxon>Dothideomycetes incertae sedis</taxon>
        <taxon>Cryomyces</taxon>
    </lineage>
</organism>
<reference evidence="1 2" key="1">
    <citation type="submission" date="2023-08" db="EMBL/GenBank/DDBJ databases">
        <title>Black Yeasts Isolated from many extreme environments.</title>
        <authorList>
            <person name="Coleine C."/>
            <person name="Stajich J.E."/>
            <person name="Selbmann L."/>
        </authorList>
    </citation>
    <scope>NUCLEOTIDE SEQUENCE [LARGE SCALE GENOMIC DNA]</scope>
    <source>
        <strain evidence="1 2">CCFEE 536</strain>
    </source>
</reference>